<organism evidence="1 2">
    <name type="scientific">Bifidobacterium longum</name>
    <dbReference type="NCBI Taxonomy" id="216816"/>
    <lineage>
        <taxon>Bacteria</taxon>
        <taxon>Bacillati</taxon>
        <taxon>Actinomycetota</taxon>
        <taxon>Actinomycetes</taxon>
        <taxon>Bifidobacteriales</taxon>
        <taxon>Bifidobacteriaceae</taxon>
        <taxon>Bifidobacterium</taxon>
    </lineage>
</organism>
<dbReference type="EMBL" id="PJDT01000014">
    <property type="protein sequence ID" value="PKC89366.1"/>
    <property type="molecule type" value="Genomic_DNA"/>
</dbReference>
<evidence type="ECO:0000313" key="1">
    <source>
        <dbReference type="EMBL" id="PKC89366.1"/>
    </source>
</evidence>
<comment type="caution">
    <text evidence="1">The sequence shown here is derived from an EMBL/GenBank/DDBJ whole genome shotgun (WGS) entry which is preliminary data.</text>
</comment>
<gene>
    <name evidence="1" type="ORF">APC1503_0959</name>
</gene>
<sequence length="231" mass="24518">MQSNLIRAGNRLAEIMPSQVGAEATITRIGTINTVYDTGGYWTADVDMSGGTLMGLQMTTDCVGARAGDRCVVETYAKVAIVTGILARPGCGCSPLFEWSSTWSGTPGTEPESGYLEKTATVTCGGLILCEVAAAISGTGEYSMAFDFLDANGERKAYWCSTSPQKNGGTLRWVASGSVRLPYGSYTVKLTTFHWGTVSIVGNDSSGNSLRWRDASLGVEGVSRYARLRMA</sequence>
<name>A0A2N0T1U8_BIFLN</name>
<dbReference type="Proteomes" id="UP000232654">
    <property type="component" value="Unassembled WGS sequence"/>
</dbReference>
<evidence type="ECO:0000313" key="2">
    <source>
        <dbReference type="Proteomes" id="UP000232654"/>
    </source>
</evidence>
<reference evidence="1 2" key="1">
    <citation type="submission" date="2017-12" db="EMBL/GenBank/DDBJ databases">
        <title>Bifidobacterium longum APC/DPC strains.</title>
        <authorList>
            <person name="Arboleya S."/>
        </authorList>
    </citation>
    <scope>NUCLEOTIDE SEQUENCE [LARGE SCALE GENOMIC DNA]</scope>
    <source>
        <strain evidence="1 2">APC1503</strain>
    </source>
</reference>
<protein>
    <submittedName>
        <fullName evidence="1">Uncharacterized protein</fullName>
    </submittedName>
</protein>
<dbReference type="RefSeq" id="WP_101011159.1">
    <property type="nucleotide sequence ID" value="NZ_CP197593.1"/>
</dbReference>
<proteinExistence type="predicted"/>
<accession>A0A2N0T1U8</accession>
<dbReference type="AlphaFoldDB" id="A0A2N0T1U8"/>